<evidence type="ECO:0000256" key="3">
    <source>
        <dbReference type="ARBA" id="ARBA00022741"/>
    </source>
</evidence>
<keyword evidence="4 7" id="KW-0418">Kinase</keyword>
<dbReference type="GeneID" id="24440877"/>
<accession>W7XCW7</accession>
<reference evidence="8" key="1">
    <citation type="journal article" date="2006" name="PLoS Biol.">
        <title>Macronuclear genome sequence of the ciliate Tetrahymena thermophila, a model eukaryote.</title>
        <authorList>
            <person name="Eisen J.A."/>
            <person name="Coyne R.S."/>
            <person name="Wu M."/>
            <person name="Wu D."/>
            <person name="Thiagarajan M."/>
            <person name="Wortman J.R."/>
            <person name="Badger J.H."/>
            <person name="Ren Q."/>
            <person name="Amedeo P."/>
            <person name="Jones K.M."/>
            <person name="Tallon L.J."/>
            <person name="Delcher A.L."/>
            <person name="Salzberg S.L."/>
            <person name="Silva J.C."/>
            <person name="Haas B.J."/>
            <person name="Majoros W.H."/>
            <person name="Farzad M."/>
            <person name="Carlton J.M."/>
            <person name="Smith R.K. Jr."/>
            <person name="Garg J."/>
            <person name="Pearlman R.E."/>
            <person name="Karrer K.M."/>
            <person name="Sun L."/>
            <person name="Manning G."/>
            <person name="Elde N.C."/>
            <person name="Turkewitz A.P."/>
            <person name="Asai D.J."/>
            <person name="Wilkes D.E."/>
            <person name="Wang Y."/>
            <person name="Cai H."/>
            <person name="Collins K."/>
            <person name="Stewart B.A."/>
            <person name="Lee S.R."/>
            <person name="Wilamowska K."/>
            <person name="Weinberg Z."/>
            <person name="Ruzzo W.L."/>
            <person name="Wloga D."/>
            <person name="Gaertig J."/>
            <person name="Frankel J."/>
            <person name="Tsao C.-C."/>
            <person name="Gorovsky M.A."/>
            <person name="Keeling P.J."/>
            <person name="Waller R.F."/>
            <person name="Patron N.J."/>
            <person name="Cherry J.M."/>
            <person name="Stover N.A."/>
            <person name="Krieger C.J."/>
            <person name="del Toro C."/>
            <person name="Ryder H.F."/>
            <person name="Williamson S.C."/>
            <person name="Barbeau R.A."/>
            <person name="Hamilton E.P."/>
            <person name="Orias E."/>
        </authorList>
    </citation>
    <scope>NUCLEOTIDE SEQUENCE [LARGE SCALE GENOMIC DNA]</scope>
    <source>
        <strain evidence="8">SB210</strain>
    </source>
</reference>
<dbReference type="InParanoid" id="W7XCW7"/>
<dbReference type="Proteomes" id="UP000009168">
    <property type="component" value="Unassembled WGS sequence"/>
</dbReference>
<keyword evidence="1" id="KW-0723">Serine/threonine-protein kinase</keyword>
<dbReference type="Pfam" id="PF00069">
    <property type="entry name" value="Pkinase"/>
    <property type="match status" value="1"/>
</dbReference>
<dbReference type="InterPro" id="IPR050117">
    <property type="entry name" value="MAPK"/>
</dbReference>
<dbReference type="GO" id="GO:0005524">
    <property type="term" value="F:ATP binding"/>
    <property type="evidence" value="ECO:0007669"/>
    <property type="project" value="UniProtKB-KW"/>
</dbReference>
<dbReference type="SUPFAM" id="SSF56112">
    <property type="entry name" value="Protein kinase-like (PK-like)"/>
    <property type="match status" value="1"/>
</dbReference>
<organism evidence="7 8">
    <name type="scientific">Tetrahymena thermophila (strain SB210)</name>
    <dbReference type="NCBI Taxonomy" id="312017"/>
    <lineage>
        <taxon>Eukaryota</taxon>
        <taxon>Sar</taxon>
        <taxon>Alveolata</taxon>
        <taxon>Ciliophora</taxon>
        <taxon>Intramacronucleata</taxon>
        <taxon>Oligohymenophorea</taxon>
        <taxon>Hymenostomatida</taxon>
        <taxon>Tetrahymenina</taxon>
        <taxon>Tetrahymenidae</taxon>
        <taxon>Tetrahymena</taxon>
    </lineage>
</organism>
<protein>
    <submittedName>
        <fullName evidence="7">Cyclin-dependent kinase-like Serine/Threonine kinase family protein</fullName>
    </submittedName>
</protein>
<dbReference type="STRING" id="312017.W7XCW7"/>
<dbReference type="PANTHER" id="PTHR24055">
    <property type="entry name" value="MITOGEN-ACTIVATED PROTEIN KINASE"/>
    <property type="match status" value="1"/>
</dbReference>
<evidence type="ECO:0000256" key="4">
    <source>
        <dbReference type="ARBA" id="ARBA00022777"/>
    </source>
</evidence>
<dbReference type="OrthoDB" id="9332038at2759"/>
<keyword evidence="2" id="KW-0808">Transferase</keyword>
<dbReference type="eggNOG" id="KOG0593">
    <property type="taxonomic scope" value="Eukaryota"/>
</dbReference>
<gene>
    <name evidence="7" type="ORF">TTHERM_000837979</name>
</gene>
<evidence type="ECO:0000256" key="5">
    <source>
        <dbReference type="ARBA" id="ARBA00022840"/>
    </source>
</evidence>
<evidence type="ECO:0000313" key="7">
    <source>
        <dbReference type="EMBL" id="EWS71656.1"/>
    </source>
</evidence>
<keyword evidence="3" id="KW-0547">Nucleotide-binding</keyword>
<name>W7XCW7_TETTS</name>
<dbReference type="KEGG" id="tet:TTHERM_000837979"/>
<dbReference type="InterPro" id="IPR000719">
    <property type="entry name" value="Prot_kinase_dom"/>
</dbReference>
<evidence type="ECO:0000256" key="1">
    <source>
        <dbReference type="ARBA" id="ARBA00022527"/>
    </source>
</evidence>
<proteinExistence type="predicted"/>
<keyword evidence="8" id="KW-1185">Reference proteome</keyword>
<dbReference type="FunFam" id="1.10.510.10:FF:000624">
    <property type="entry name" value="Mitogen-activated protein kinase"/>
    <property type="match status" value="1"/>
</dbReference>
<dbReference type="RefSeq" id="XP_012655816.1">
    <property type="nucleotide sequence ID" value="XM_012800362.1"/>
</dbReference>
<dbReference type="PROSITE" id="PS50011">
    <property type="entry name" value="PROTEIN_KINASE_DOM"/>
    <property type="match status" value="1"/>
</dbReference>
<keyword evidence="5" id="KW-0067">ATP-binding</keyword>
<evidence type="ECO:0000313" key="8">
    <source>
        <dbReference type="Proteomes" id="UP000009168"/>
    </source>
</evidence>
<evidence type="ECO:0000259" key="6">
    <source>
        <dbReference type="PROSITE" id="PS50011"/>
    </source>
</evidence>
<dbReference type="GO" id="GO:0004674">
    <property type="term" value="F:protein serine/threonine kinase activity"/>
    <property type="evidence" value="ECO:0007669"/>
    <property type="project" value="UniProtKB-KW"/>
</dbReference>
<dbReference type="EMBL" id="GG662429">
    <property type="protein sequence ID" value="EWS71656.1"/>
    <property type="molecule type" value="Genomic_DNA"/>
</dbReference>
<dbReference type="InterPro" id="IPR011009">
    <property type="entry name" value="Kinase-like_dom_sf"/>
</dbReference>
<evidence type="ECO:0000256" key="2">
    <source>
        <dbReference type="ARBA" id="ARBA00022679"/>
    </source>
</evidence>
<sequence>MNKYQVLSILEEADYFKLYKCLNKETQKIIAIKAYKLNINQVEEKKRIEREVKIKKMLHHKNIVDIIEICQKNNEIYIVEEYVEISLSNYLKQGSQQKGLDQNVIPNIMYQVLSSINQCHKYDIIHQNIKPMHIYINPSNYELKLNGFRLARQLPQKGEIVTDYVEARWYKSPEYLLDYRKYGKPEDIWAAACVMAELIDGEPLFPGQGEIDQFYRIVQVIGPLTNQYENLFKKKYKDLKFPIIKNFNSIELRYQGKINAEGLDLMKMMLKMNPDERITAEQSLSHPFFDKLKSKIDNEKGAFIQNKLSNQIKENLKNQAHQDLQKN</sequence>
<dbReference type="Gene3D" id="3.30.200.20">
    <property type="entry name" value="Phosphorylase Kinase, domain 1"/>
    <property type="match status" value="1"/>
</dbReference>
<dbReference type="Gene3D" id="1.10.510.10">
    <property type="entry name" value="Transferase(Phosphotransferase) domain 1"/>
    <property type="match status" value="1"/>
</dbReference>
<feature type="domain" description="Protein kinase" evidence="6">
    <location>
        <begin position="4"/>
        <end position="289"/>
    </location>
</feature>
<dbReference type="AlphaFoldDB" id="W7XCW7"/>